<proteinExistence type="predicted"/>
<dbReference type="AlphaFoldDB" id="A0A8J2KA57"/>
<keyword evidence="3" id="KW-1185">Reference proteome</keyword>
<evidence type="ECO:0000259" key="1">
    <source>
        <dbReference type="PROSITE" id="PS50191"/>
    </source>
</evidence>
<accession>A0A8J2KA57</accession>
<feature type="non-terminal residue" evidence="2">
    <location>
        <position position="1"/>
    </location>
</feature>
<dbReference type="Pfam" id="PF00650">
    <property type="entry name" value="CRAL_TRIO"/>
    <property type="match status" value="1"/>
</dbReference>
<name>A0A8J2KA57_9HEXA</name>
<comment type="caution">
    <text evidence="2">The sequence shown here is derived from an EMBL/GenBank/DDBJ whole genome shotgun (WGS) entry which is preliminary data.</text>
</comment>
<dbReference type="CDD" id="cd00170">
    <property type="entry name" value="SEC14"/>
    <property type="match status" value="1"/>
</dbReference>
<protein>
    <recommendedName>
        <fullName evidence="1">CRAL-TRIO domain-containing protein</fullName>
    </recommendedName>
</protein>
<dbReference type="InterPro" id="IPR001251">
    <property type="entry name" value="CRAL-TRIO_dom"/>
</dbReference>
<dbReference type="EMBL" id="CAJVCH010275416">
    <property type="protein sequence ID" value="CAG7734744.1"/>
    <property type="molecule type" value="Genomic_DNA"/>
</dbReference>
<reference evidence="2" key="1">
    <citation type="submission" date="2021-06" db="EMBL/GenBank/DDBJ databases">
        <authorList>
            <person name="Hodson N. C."/>
            <person name="Mongue J. A."/>
            <person name="Jaron S. K."/>
        </authorList>
    </citation>
    <scope>NUCLEOTIDE SEQUENCE</scope>
</reference>
<organism evidence="2 3">
    <name type="scientific">Allacma fusca</name>
    <dbReference type="NCBI Taxonomy" id="39272"/>
    <lineage>
        <taxon>Eukaryota</taxon>
        <taxon>Metazoa</taxon>
        <taxon>Ecdysozoa</taxon>
        <taxon>Arthropoda</taxon>
        <taxon>Hexapoda</taxon>
        <taxon>Collembola</taxon>
        <taxon>Symphypleona</taxon>
        <taxon>Sminthuridae</taxon>
        <taxon>Allacma</taxon>
    </lineage>
</organism>
<dbReference type="PROSITE" id="PS50191">
    <property type="entry name" value="CRAL_TRIO"/>
    <property type="match status" value="1"/>
</dbReference>
<feature type="domain" description="CRAL-TRIO" evidence="1">
    <location>
        <begin position="1"/>
        <end position="150"/>
    </location>
</feature>
<gene>
    <name evidence="2" type="ORF">AFUS01_LOCUS23117</name>
</gene>
<evidence type="ECO:0000313" key="2">
    <source>
        <dbReference type="EMBL" id="CAG7734744.1"/>
    </source>
</evidence>
<evidence type="ECO:0000313" key="3">
    <source>
        <dbReference type="Proteomes" id="UP000708208"/>
    </source>
</evidence>
<sequence length="155" mass="17607">WVLEFGKWDLQSELKKGPEARDAVDKYVDQAVLTVYNSTYSNDGVTPVTGIVDMEGYSLAQLSSVNTVEFEVLKLRLIFICLANLHSAYIINTNFVAQSFLNLVKPLLGRHFEKIEIYGTNKAIWMARILRTIPRNQIPSWYGGSEDFKPVKVYG</sequence>
<dbReference type="Proteomes" id="UP000708208">
    <property type="component" value="Unassembled WGS sequence"/>
</dbReference>